<dbReference type="InterPro" id="IPR003660">
    <property type="entry name" value="HAMP_dom"/>
</dbReference>
<keyword evidence="5" id="KW-0812">Transmembrane</keyword>
<keyword evidence="4" id="KW-0175">Coiled coil</keyword>
<dbReference type="CDD" id="cd11386">
    <property type="entry name" value="MCP_signal"/>
    <property type="match status" value="1"/>
</dbReference>
<dbReference type="GO" id="GO:0007165">
    <property type="term" value="P:signal transduction"/>
    <property type="evidence" value="ECO:0007669"/>
    <property type="project" value="UniProtKB-KW"/>
</dbReference>
<evidence type="ECO:0000256" key="4">
    <source>
        <dbReference type="SAM" id="Coils"/>
    </source>
</evidence>
<dbReference type="EMBL" id="LHUR01000015">
    <property type="protein sequence ID" value="KOA20354.1"/>
    <property type="molecule type" value="Genomic_DNA"/>
</dbReference>
<comment type="caution">
    <text evidence="8">The sequence shown here is derived from an EMBL/GenBank/DDBJ whole genome shotgun (WGS) entry which is preliminary data.</text>
</comment>
<feature type="domain" description="Methyl-accepting transducer" evidence="6">
    <location>
        <begin position="293"/>
        <end position="529"/>
    </location>
</feature>
<organism evidence="8 9">
    <name type="scientific">Clostridium homopropionicum DSM 5847</name>
    <dbReference type="NCBI Taxonomy" id="1121318"/>
    <lineage>
        <taxon>Bacteria</taxon>
        <taxon>Bacillati</taxon>
        <taxon>Bacillota</taxon>
        <taxon>Clostridia</taxon>
        <taxon>Eubacteriales</taxon>
        <taxon>Clostridiaceae</taxon>
        <taxon>Clostridium</taxon>
    </lineage>
</organism>
<dbReference type="AlphaFoldDB" id="A0A0L6ZBJ7"/>
<dbReference type="GO" id="GO:0016020">
    <property type="term" value="C:membrane"/>
    <property type="evidence" value="ECO:0007669"/>
    <property type="project" value="InterPro"/>
</dbReference>
<dbReference type="PROSITE" id="PS50111">
    <property type="entry name" value="CHEMOTAXIS_TRANSDUC_2"/>
    <property type="match status" value="1"/>
</dbReference>
<sequence length="579" mass="62201">MNLIRNMRLSVKITVLSLSFFIFLAVIGAASIKQLSTVNSKLLELNDSRLVPIVKLQSIVSDVEYIRSQSNSLMDAGSDDSVKKPIQEDIEARAASVTEKISEYKNNEEYKTLIESFNNFIAAKDAFIKANGVGTTKVVGGSQATAGASQGSAPTEMVNYDTAKKAFVEVFDKIIDKQVANAKTTYDESKAVYKQTIIAIISLISICAAITLILSVIITKSIISPVKSVTNKLKEISNNGGDLTQRIGYESKDEIGDLSRSFDLFIEKLQGIIREVATSAETIASSSEQLSTATASTTQSLEDISNTIVEIASSTSEGAAVTEETTASLQEMANFSESTASASRNTAVNSKKAKEAAEDGSEKISEVIDSITEIASSSKEVSSMINELDESSRKIGDIIQIITSISEQTNLLALNAAIEAARAGEAGRGFSVVADEIRKLADESNNAARQISELVKENQLKSASTVTSVNHVEEKVSLGVNIASEVGESIKNIIDNIQNIVNEIEQIDDANDRQAKSTKEMEKAISNLATTSNEVAEGTENISTGIEEQLTTMTEIETTTEQLSEMAKRLTELTSGFKV</sequence>
<dbReference type="InterPro" id="IPR024478">
    <property type="entry name" value="HlyB_4HB_MCP"/>
</dbReference>
<dbReference type="PANTHER" id="PTHR32089">
    <property type="entry name" value="METHYL-ACCEPTING CHEMOTAXIS PROTEIN MCPB"/>
    <property type="match status" value="1"/>
</dbReference>
<evidence type="ECO:0000259" key="7">
    <source>
        <dbReference type="PROSITE" id="PS50885"/>
    </source>
</evidence>
<reference evidence="9" key="1">
    <citation type="submission" date="2015-08" db="EMBL/GenBank/DDBJ databases">
        <title>Genome sequence of the strict anaerobe Clostridium homopropionicum LuHBu1 (DSM 5847T).</title>
        <authorList>
            <person name="Poehlein A."/>
            <person name="Beck M."/>
            <person name="Schiel-Bengelsdorf B."/>
            <person name="Bengelsdorf F.R."/>
            <person name="Daniel R."/>
            <person name="Duerre P."/>
        </authorList>
    </citation>
    <scope>NUCLEOTIDE SEQUENCE [LARGE SCALE GENOMIC DNA]</scope>
    <source>
        <strain evidence="9">DSM 5847</strain>
    </source>
</reference>
<comment type="similarity">
    <text evidence="2">Belongs to the methyl-accepting chemotaxis (MCP) protein family.</text>
</comment>
<dbReference type="SMART" id="SM00304">
    <property type="entry name" value="HAMP"/>
    <property type="match status" value="1"/>
</dbReference>
<gene>
    <name evidence="8" type="primary">yoaH_1</name>
    <name evidence="8" type="ORF">CLHOM_11730</name>
</gene>
<dbReference type="GO" id="GO:0006935">
    <property type="term" value="P:chemotaxis"/>
    <property type="evidence" value="ECO:0007669"/>
    <property type="project" value="UniProtKB-ARBA"/>
</dbReference>
<evidence type="ECO:0000256" key="2">
    <source>
        <dbReference type="ARBA" id="ARBA00029447"/>
    </source>
</evidence>
<proteinExistence type="inferred from homology"/>
<dbReference type="RefSeq" id="WP_052220754.1">
    <property type="nucleotide sequence ID" value="NZ_LHUR01000015.1"/>
</dbReference>
<dbReference type="SMART" id="SM00283">
    <property type="entry name" value="MA"/>
    <property type="match status" value="1"/>
</dbReference>
<dbReference type="Pfam" id="PF12729">
    <property type="entry name" value="4HB_MCP_1"/>
    <property type="match status" value="1"/>
</dbReference>
<accession>A0A0L6ZBJ7</accession>
<feature type="coiled-coil region" evidence="4">
    <location>
        <begin position="490"/>
        <end position="527"/>
    </location>
</feature>
<dbReference type="PROSITE" id="PS50885">
    <property type="entry name" value="HAMP"/>
    <property type="match status" value="1"/>
</dbReference>
<feature type="transmembrane region" description="Helical" evidence="5">
    <location>
        <begin position="197"/>
        <end position="218"/>
    </location>
</feature>
<dbReference type="Gene3D" id="1.10.287.950">
    <property type="entry name" value="Methyl-accepting chemotaxis protein"/>
    <property type="match status" value="1"/>
</dbReference>
<dbReference type="Pfam" id="PF00672">
    <property type="entry name" value="HAMP"/>
    <property type="match status" value="1"/>
</dbReference>
<keyword evidence="1 3" id="KW-0807">Transducer</keyword>
<dbReference type="Pfam" id="PF00015">
    <property type="entry name" value="MCPsignal"/>
    <property type="match status" value="1"/>
</dbReference>
<evidence type="ECO:0000256" key="5">
    <source>
        <dbReference type="SAM" id="Phobius"/>
    </source>
</evidence>
<dbReference type="Gene3D" id="6.10.340.10">
    <property type="match status" value="1"/>
</dbReference>
<evidence type="ECO:0000256" key="3">
    <source>
        <dbReference type="PROSITE-ProRule" id="PRU00284"/>
    </source>
</evidence>
<dbReference type="SUPFAM" id="SSF58104">
    <property type="entry name" value="Methyl-accepting chemotaxis protein (MCP) signaling domain"/>
    <property type="match status" value="1"/>
</dbReference>
<evidence type="ECO:0000313" key="8">
    <source>
        <dbReference type="EMBL" id="KOA20354.1"/>
    </source>
</evidence>
<evidence type="ECO:0000313" key="9">
    <source>
        <dbReference type="Proteomes" id="UP000037043"/>
    </source>
</evidence>
<dbReference type="InterPro" id="IPR004089">
    <property type="entry name" value="MCPsignal_dom"/>
</dbReference>
<dbReference type="Proteomes" id="UP000037043">
    <property type="component" value="Unassembled WGS sequence"/>
</dbReference>
<dbReference type="PANTHER" id="PTHR32089:SF112">
    <property type="entry name" value="LYSOZYME-LIKE PROTEIN-RELATED"/>
    <property type="match status" value="1"/>
</dbReference>
<dbReference type="STRING" id="36844.SAMN04488501_1158"/>
<keyword evidence="9" id="KW-1185">Reference proteome</keyword>
<dbReference type="CDD" id="cd06225">
    <property type="entry name" value="HAMP"/>
    <property type="match status" value="1"/>
</dbReference>
<keyword evidence="5" id="KW-0472">Membrane</keyword>
<feature type="domain" description="HAMP" evidence="7">
    <location>
        <begin position="220"/>
        <end position="274"/>
    </location>
</feature>
<dbReference type="PATRIC" id="fig|1121318.3.peg.1183"/>
<evidence type="ECO:0000256" key="1">
    <source>
        <dbReference type="ARBA" id="ARBA00023224"/>
    </source>
</evidence>
<name>A0A0L6ZBJ7_9CLOT</name>
<dbReference type="FunFam" id="1.10.287.950:FF:000001">
    <property type="entry name" value="Methyl-accepting chemotaxis sensory transducer"/>
    <property type="match status" value="1"/>
</dbReference>
<protein>
    <submittedName>
        <fullName evidence="8">Putative methyl-accepting chemotaxis protein YoaH</fullName>
    </submittedName>
</protein>
<keyword evidence="5" id="KW-1133">Transmembrane helix</keyword>
<evidence type="ECO:0000259" key="6">
    <source>
        <dbReference type="PROSITE" id="PS50111"/>
    </source>
</evidence>